<dbReference type="Proteomes" id="UP001595818">
    <property type="component" value="Unassembled WGS sequence"/>
</dbReference>
<evidence type="ECO:0000256" key="2">
    <source>
        <dbReference type="ARBA" id="ARBA00022729"/>
    </source>
</evidence>
<comment type="subcellular location">
    <subcellularLocation>
        <location evidence="1">Secreted</location>
    </subcellularLocation>
</comment>
<keyword evidence="5" id="KW-1185">Reference proteome</keyword>
<reference evidence="5" key="1">
    <citation type="journal article" date="2019" name="Int. J. Syst. Evol. Microbiol.">
        <title>The Global Catalogue of Microorganisms (GCM) 10K type strain sequencing project: providing services to taxonomists for standard genome sequencing and annotation.</title>
        <authorList>
            <consortium name="The Broad Institute Genomics Platform"/>
            <consortium name="The Broad Institute Genome Sequencing Center for Infectious Disease"/>
            <person name="Wu L."/>
            <person name="Ma J."/>
        </authorList>
    </citation>
    <scope>NUCLEOTIDE SEQUENCE [LARGE SCALE GENOMIC DNA]</scope>
    <source>
        <strain evidence="5">CGMCC 4.7466</strain>
    </source>
</reference>
<dbReference type="Pfam" id="PF01522">
    <property type="entry name" value="Polysacc_deac_1"/>
    <property type="match status" value="1"/>
</dbReference>
<dbReference type="GO" id="GO:0016787">
    <property type="term" value="F:hydrolase activity"/>
    <property type="evidence" value="ECO:0007669"/>
    <property type="project" value="UniProtKB-KW"/>
</dbReference>
<dbReference type="PROSITE" id="PS51677">
    <property type="entry name" value="NODB"/>
    <property type="match status" value="1"/>
</dbReference>
<proteinExistence type="predicted"/>
<protein>
    <submittedName>
        <fullName evidence="4">Polysaccharide deacetylase family protein</fullName>
        <ecNumber evidence="4">3.-.-.-</ecNumber>
    </submittedName>
</protein>
<dbReference type="Gene3D" id="3.20.20.370">
    <property type="entry name" value="Glycoside hydrolase/deacetylase"/>
    <property type="match status" value="1"/>
</dbReference>
<dbReference type="CDD" id="cd10918">
    <property type="entry name" value="CE4_NodB_like_5s_6s"/>
    <property type="match status" value="1"/>
</dbReference>
<name>A0ABV9T2H5_9BACT</name>
<keyword evidence="4" id="KW-0378">Hydrolase</keyword>
<evidence type="ECO:0000259" key="3">
    <source>
        <dbReference type="PROSITE" id="PS51677"/>
    </source>
</evidence>
<dbReference type="InterPro" id="IPR011330">
    <property type="entry name" value="Glyco_hydro/deAcase_b/a-brl"/>
</dbReference>
<dbReference type="PANTHER" id="PTHR34216:SF3">
    <property type="entry name" value="POLY-BETA-1,6-N-ACETYL-D-GLUCOSAMINE N-DEACETYLASE"/>
    <property type="match status" value="1"/>
</dbReference>
<dbReference type="PANTHER" id="PTHR34216">
    <property type="match status" value="1"/>
</dbReference>
<dbReference type="InterPro" id="IPR051398">
    <property type="entry name" value="Polysacch_Deacetylase"/>
</dbReference>
<evidence type="ECO:0000313" key="4">
    <source>
        <dbReference type="EMBL" id="MFC4872909.1"/>
    </source>
</evidence>
<dbReference type="SUPFAM" id="SSF88713">
    <property type="entry name" value="Glycoside hydrolase/deacetylase"/>
    <property type="match status" value="1"/>
</dbReference>
<dbReference type="InterPro" id="IPR002509">
    <property type="entry name" value="NODB_dom"/>
</dbReference>
<organism evidence="4 5">
    <name type="scientific">Negadavirga shengliensis</name>
    <dbReference type="NCBI Taxonomy" id="1389218"/>
    <lineage>
        <taxon>Bacteria</taxon>
        <taxon>Pseudomonadati</taxon>
        <taxon>Bacteroidota</taxon>
        <taxon>Cytophagia</taxon>
        <taxon>Cytophagales</taxon>
        <taxon>Cyclobacteriaceae</taxon>
        <taxon>Negadavirga</taxon>
    </lineage>
</organism>
<comment type="caution">
    <text evidence="4">The sequence shown here is derived from an EMBL/GenBank/DDBJ whole genome shotgun (WGS) entry which is preliminary data.</text>
</comment>
<feature type="domain" description="NodB homology" evidence="3">
    <location>
        <begin position="82"/>
        <end position="301"/>
    </location>
</feature>
<dbReference type="RefSeq" id="WP_377065487.1">
    <property type="nucleotide sequence ID" value="NZ_JBHSJJ010000007.1"/>
</dbReference>
<dbReference type="EC" id="3.-.-.-" evidence="4"/>
<keyword evidence="2" id="KW-0732">Signal</keyword>
<evidence type="ECO:0000256" key="1">
    <source>
        <dbReference type="ARBA" id="ARBA00004613"/>
    </source>
</evidence>
<gene>
    <name evidence="4" type="ORF">ACFPFU_14525</name>
</gene>
<dbReference type="EMBL" id="JBHSJJ010000007">
    <property type="protein sequence ID" value="MFC4872909.1"/>
    <property type="molecule type" value="Genomic_DNA"/>
</dbReference>
<sequence length="301" mass="35105">MKFTARNMMAWACAWVLIRLGYVRKALEKAHQGEYIISFYFHKPTKREFESCIQWFLKHKFHFLSIDDLGEIIEGKRPFPKGAVLITVDDGWQSNEKSIVDTAIKYGVPVTIFVSTEPVEQGAYWWSYASQAKHAGHPSVSREVLKIIPNEERLKYIRRIQKRVKLEREALTVEQVQRISKTGQVTIGGHTHTHPILVNCTEKSVMEELYMSKFKLEHWTGRKVESFAYPNGDYREREIEVLKTLGYRYAFSTRPVYLTKEELADRYELPRFGFLEGGSFSENVCRMSGVWKFFVQKVGLS</sequence>
<accession>A0ABV9T2H5</accession>
<evidence type="ECO:0000313" key="5">
    <source>
        <dbReference type="Proteomes" id="UP001595818"/>
    </source>
</evidence>